<accession>A0A5C1AGG4</accession>
<dbReference type="AlphaFoldDB" id="A0A5C1AGG4"/>
<protein>
    <submittedName>
        <fullName evidence="2">YtxH domain-containing protein</fullName>
    </submittedName>
</protein>
<dbReference type="KEGG" id="lrs:PX52LOC_02987"/>
<dbReference type="Proteomes" id="UP000324974">
    <property type="component" value="Chromosome"/>
</dbReference>
<evidence type="ECO:0000313" key="3">
    <source>
        <dbReference type="Proteomes" id="UP000324974"/>
    </source>
</evidence>
<proteinExistence type="predicted"/>
<dbReference type="RefSeq" id="WP_149110814.1">
    <property type="nucleotide sequence ID" value="NZ_CP042425.1"/>
</dbReference>
<reference evidence="3" key="1">
    <citation type="submission" date="2019-08" db="EMBL/GenBank/DDBJ databases">
        <title>Limnoglobus roseus gen. nov., sp. nov., a novel freshwater planctomycete with a giant genome from the family Gemmataceae.</title>
        <authorList>
            <person name="Kulichevskaya I.S."/>
            <person name="Naumoff D.G."/>
            <person name="Miroshnikov K."/>
            <person name="Ivanova A."/>
            <person name="Philippov D.A."/>
            <person name="Hakobyan A."/>
            <person name="Rijpstra I.C."/>
            <person name="Sinninghe Damste J.S."/>
            <person name="Liesack W."/>
            <person name="Dedysh S.N."/>
        </authorList>
    </citation>
    <scope>NUCLEOTIDE SEQUENCE [LARGE SCALE GENOMIC DNA]</scope>
    <source>
        <strain evidence="3">PX52</strain>
    </source>
</reference>
<keyword evidence="3" id="KW-1185">Reference proteome</keyword>
<evidence type="ECO:0000313" key="2">
    <source>
        <dbReference type="EMBL" id="QEL16048.1"/>
    </source>
</evidence>
<gene>
    <name evidence="2" type="ORF">PX52LOC_02987</name>
</gene>
<feature type="region of interest" description="Disordered" evidence="1">
    <location>
        <begin position="1"/>
        <end position="35"/>
    </location>
</feature>
<name>A0A5C1AGG4_9BACT</name>
<sequence length="134" mass="13919">MNGPQPFNQPNRGTNPSPVPNNPTKTAEATNGGPREVVANALGQVAEKASQVGGQVAEKASHVADKVSHYASDAYGSVKDAGQKVEGWAEEAYGATSKQVGQYTDEVTTLIKNHPIPAILIGFGVGLLIGRAVR</sequence>
<feature type="compositionally biased region" description="Polar residues" evidence="1">
    <location>
        <begin position="1"/>
        <end position="29"/>
    </location>
</feature>
<dbReference type="EMBL" id="CP042425">
    <property type="protein sequence ID" value="QEL16048.1"/>
    <property type="molecule type" value="Genomic_DNA"/>
</dbReference>
<evidence type="ECO:0000256" key="1">
    <source>
        <dbReference type="SAM" id="MobiDB-lite"/>
    </source>
</evidence>
<organism evidence="2 3">
    <name type="scientific">Limnoglobus roseus</name>
    <dbReference type="NCBI Taxonomy" id="2598579"/>
    <lineage>
        <taxon>Bacteria</taxon>
        <taxon>Pseudomonadati</taxon>
        <taxon>Planctomycetota</taxon>
        <taxon>Planctomycetia</taxon>
        <taxon>Gemmatales</taxon>
        <taxon>Gemmataceae</taxon>
        <taxon>Limnoglobus</taxon>
    </lineage>
</organism>